<proteinExistence type="predicted"/>
<reference evidence="1" key="1">
    <citation type="submission" date="2017-05" db="EMBL/GenBank/DDBJ databases">
        <authorList>
            <person name="Varghese N."/>
            <person name="Submissions S."/>
        </authorList>
    </citation>
    <scope>NUCLEOTIDE SEQUENCE</scope>
    <source>
        <strain evidence="1">DSM 45262</strain>
    </source>
</reference>
<dbReference type="EMBL" id="FXTU01000002">
    <property type="protein sequence ID" value="SMP13522.1"/>
    <property type="molecule type" value="Genomic_DNA"/>
</dbReference>
<name>A0AA46AEK7_9BACL</name>
<gene>
    <name evidence="1" type="ORF">SAMN06265361_102465</name>
</gene>
<keyword evidence="2" id="KW-1185">Reference proteome</keyword>
<sequence length="36" mass="4212">MEESISGLTDITRAWIYKGNLIEKEVQELKKRMGDE</sequence>
<comment type="caution">
    <text evidence="1">The sequence shown here is derived from an EMBL/GenBank/DDBJ whole genome shotgun (WGS) entry which is preliminary data.</text>
</comment>
<accession>A0AA46AEK7</accession>
<dbReference type="AlphaFoldDB" id="A0AA46AEK7"/>
<evidence type="ECO:0000313" key="1">
    <source>
        <dbReference type="EMBL" id="SMP13522.1"/>
    </source>
</evidence>
<dbReference type="Proteomes" id="UP001157946">
    <property type="component" value="Unassembled WGS sequence"/>
</dbReference>
<organism evidence="1 2">
    <name type="scientific">Laceyella tengchongensis</name>
    <dbReference type="NCBI Taxonomy" id="574699"/>
    <lineage>
        <taxon>Bacteria</taxon>
        <taxon>Bacillati</taxon>
        <taxon>Bacillota</taxon>
        <taxon>Bacilli</taxon>
        <taxon>Bacillales</taxon>
        <taxon>Thermoactinomycetaceae</taxon>
        <taxon>Laceyella</taxon>
    </lineage>
</organism>
<protein>
    <submittedName>
        <fullName evidence="1">Uncharacterized protein</fullName>
    </submittedName>
</protein>
<evidence type="ECO:0000313" key="2">
    <source>
        <dbReference type="Proteomes" id="UP001157946"/>
    </source>
</evidence>